<organism evidence="1">
    <name type="scientific">Tetraodon nigroviridis</name>
    <name type="common">Spotted green pufferfish</name>
    <name type="synonym">Chelonodon nigroviridis</name>
    <dbReference type="NCBI Taxonomy" id="99883"/>
    <lineage>
        <taxon>Eukaryota</taxon>
        <taxon>Metazoa</taxon>
        <taxon>Chordata</taxon>
        <taxon>Craniata</taxon>
        <taxon>Vertebrata</taxon>
        <taxon>Euteleostomi</taxon>
        <taxon>Actinopterygii</taxon>
        <taxon>Neopterygii</taxon>
        <taxon>Teleostei</taxon>
        <taxon>Neoteleostei</taxon>
        <taxon>Acanthomorphata</taxon>
        <taxon>Eupercaria</taxon>
        <taxon>Tetraodontiformes</taxon>
        <taxon>Tetradontoidea</taxon>
        <taxon>Tetraodontidae</taxon>
        <taxon>Tetraodon</taxon>
    </lineage>
</organism>
<evidence type="ECO:0000313" key="1">
    <source>
        <dbReference type="EMBL" id="CAF92518.1"/>
    </source>
</evidence>
<reference evidence="1" key="1">
    <citation type="journal article" date="2004" name="Nature">
        <title>Genome duplication in the teleost fish Tetraodon nigroviridis reveals the early vertebrate proto-karyotype.</title>
        <authorList>
            <person name="Jaillon O."/>
            <person name="Aury J.-M."/>
            <person name="Brunet F."/>
            <person name="Petit J.-L."/>
            <person name="Stange-Thomann N."/>
            <person name="Mauceli E."/>
            <person name="Bouneau L."/>
            <person name="Fischer C."/>
            <person name="Ozouf-Costaz C."/>
            <person name="Bernot A."/>
            <person name="Nicaud S."/>
            <person name="Jaffe D."/>
            <person name="Fisher S."/>
            <person name="Lutfalla G."/>
            <person name="Dossat C."/>
            <person name="Segurens B."/>
            <person name="Dasilva C."/>
            <person name="Salanoubat M."/>
            <person name="Levy M."/>
            <person name="Boudet N."/>
            <person name="Castellano S."/>
            <person name="Anthouard V."/>
            <person name="Jubin C."/>
            <person name="Castelli V."/>
            <person name="Katinka M."/>
            <person name="Vacherie B."/>
            <person name="Biemont C."/>
            <person name="Skalli Z."/>
            <person name="Cattolico L."/>
            <person name="Poulain J."/>
            <person name="De Berardinis V."/>
            <person name="Cruaud C."/>
            <person name="Duprat S."/>
            <person name="Brottier P."/>
            <person name="Coutanceau J.-P."/>
            <person name="Gouzy J."/>
            <person name="Parra G."/>
            <person name="Lardier G."/>
            <person name="Chapple C."/>
            <person name="McKernan K.J."/>
            <person name="McEwan P."/>
            <person name="Bosak S."/>
            <person name="Kellis M."/>
            <person name="Volff J.-N."/>
            <person name="Guigo R."/>
            <person name="Zody M.C."/>
            <person name="Mesirov J."/>
            <person name="Lindblad-Toh K."/>
            <person name="Birren B."/>
            <person name="Nusbaum C."/>
            <person name="Kahn D."/>
            <person name="Robinson-Rechavi M."/>
            <person name="Laudet V."/>
            <person name="Schachter V."/>
            <person name="Quetier F."/>
            <person name="Saurin W."/>
            <person name="Scarpelli C."/>
            <person name="Wincker P."/>
            <person name="Lander E.S."/>
            <person name="Weissenbach J."/>
            <person name="Roest Crollius H."/>
        </authorList>
    </citation>
    <scope>NUCLEOTIDE SEQUENCE [LARGE SCALE GENOMIC DNA]</scope>
</reference>
<accession>Q4T3L4</accession>
<comment type="caution">
    <text evidence="1">The sequence shown here is derived from an EMBL/GenBank/DDBJ whole genome shotgun (WGS) entry which is preliminary data.</text>
</comment>
<dbReference type="KEGG" id="tng:GSTEN00007793G001"/>
<sequence>LDPYMDDDFVKQAFSAMGESPTGVKIITHRITGWVLSPGPRPLLPPALRCRPTLFWLSPAVVRQDTALWSWLTKPVWSAVSKDSTENWSPDQTRLVPT</sequence>
<dbReference type="EMBL" id="CAAE01010014">
    <property type="protein sequence ID" value="CAF92518.1"/>
    <property type="molecule type" value="Genomic_DNA"/>
</dbReference>
<name>Q4T3L4_TETNG</name>
<protein>
    <submittedName>
        <fullName evidence="1">(spotted green pufferfish) hypothetical protein</fullName>
    </submittedName>
</protein>
<gene>
    <name evidence="1" type="ORF">GSTENG00007793001</name>
</gene>
<feature type="non-terminal residue" evidence="1">
    <location>
        <position position="1"/>
    </location>
</feature>
<reference evidence="1" key="2">
    <citation type="submission" date="2004-02" db="EMBL/GenBank/DDBJ databases">
        <authorList>
            <consortium name="Genoscope"/>
            <consortium name="Whitehead Institute Centre for Genome Research"/>
        </authorList>
    </citation>
    <scope>NUCLEOTIDE SEQUENCE</scope>
</reference>
<dbReference type="AlphaFoldDB" id="Q4T3L4"/>
<dbReference type="OrthoDB" id="446113at2759"/>
<proteinExistence type="predicted"/>